<keyword evidence="1" id="KW-0732">Signal</keyword>
<dbReference type="InterPro" id="IPR011042">
    <property type="entry name" value="6-blade_b-propeller_TolB-like"/>
</dbReference>
<evidence type="ECO:0000313" key="2">
    <source>
        <dbReference type="EMBL" id="KAK4043915.1"/>
    </source>
</evidence>
<comment type="caution">
    <text evidence="2">The sequence shown here is derived from an EMBL/GenBank/DDBJ whole genome shotgun (WGS) entry which is preliminary data.</text>
</comment>
<dbReference type="PANTHER" id="PTHR42060">
    <property type="entry name" value="NHL REPEAT-CONTAINING PROTEIN-RELATED"/>
    <property type="match status" value="1"/>
</dbReference>
<dbReference type="SUPFAM" id="SSF63829">
    <property type="entry name" value="Calcium-dependent phosphotriesterase"/>
    <property type="match status" value="1"/>
</dbReference>
<proteinExistence type="predicted"/>
<feature type="signal peptide" evidence="1">
    <location>
        <begin position="1"/>
        <end position="24"/>
    </location>
</feature>
<dbReference type="InterPro" id="IPR052998">
    <property type="entry name" value="Hetero-Diels-Alderase-like"/>
</dbReference>
<accession>A0AAN6PST2</accession>
<dbReference type="Gene3D" id="2.120.10.30">
    <property type="entry name" value="TolB, C-terminal domain"/>
    <property type="match status" value="1"/>
</dbReference>
<reference evidence="3" key="1">
    <citation type="journal article" date="2023" name="Mol. Phylogenet. Evol.">
        <title>Genome-scale phylogeny and comparative genomics of the fungal order Sordariales.</title>
        <authorList>
            <person name="Hensen N."/>
            <person name="Bonometti L."/>
            <person name="Westerberg I."/>
            <person name="Brannstrom I.O."/>
            <person name="Guillou S."/>
            <person name="Cros-Aarteil S."/>
            <person name="Calhoun S."/>
            <person name="Haridas S."/>
            <person name="Kuo A."/>
            <person name="Mondo S."/>
            <person name="Pangilinan J."/>
            <person name="Riley R."/>
            <person name="LaButti K."/>
            <person name="Andreopoulos B."/>
            <person name="Lipzen A."/>
            <person name="Chen C."/>
            <person name="Yan M."/>
            <person name="Daum C."/>
            <person name="Ng V."/>
            <person name="Clum A."/>
            <person name="Steindorff A."/>
            <person name="Ohm R.A."/>
            <person name="Martin F."/>
            <person name="Silar P."/>
            <person name="Natvig D.O."/>
            <person name="Lalanne C."/>
            <person name="Gautier V."/>
            <person name="Ament-Velasquez S.L."/>
            <person name="Kruys A."/>
            <person name="Hutchinson M.I."/>
            <person name="Powell A.J."/>
            <person name="Barry K."/>
            <person name="Miller A.N."/>
            <person name="Grigoriev I.V."/>
            <person name="Debuchy R."/>
            <person name="Gladieux P."/>
            <person name="Hiltunen Thoren M."/>
            <person name="Johannesson H."/>
        </authorList>
    </citation>
    <scope>NUCLEOTIDE SEQUENCE [LARGE SCALE GENOMIC DNA]</scope>
    <source>
        <strain evidence="3">CBS 284.82</strain>
    </source>
</reference>
<dbReference type="PANTHER" id="PTHR42060:SF1">
    <property type="entry name" value="NHL REPEAT-CONTAINING PROTEIN"/>
    <property type="match status" value="1"/>
</dbReference>
<protein>
    <recommendedName>
        <fullName evidence="4">SMP-30/Gluconolactonase/LRE-like region domain-containing protein</fullName>
    </recommendedName>
</protein>
<dbReference type="Proteomes" id="UP001303115">
    <property type="component" value="Unassembled WGS sequence"/>
</dbReference>
<gene>
    <name evidence="2" type="ORF">C8A01DRAFT_12608</name>
</gene>
<dbReference type="EMBL" id="MU854323">
    <property type="protein sequence ID" value="KAK4043915.1"/>
    <property type="molecule type" value="Genomic_DNA"/>
</dbReference>
<dbReference type="AlphaFoldDB" id="A0AAN6PST2"/>
<evidence type="ECO:0000256" key="1">
    <source>
        <dbReference type="SAM" id="SignalP"/>
    </source>
</evidence>
<evidence type="ECO:0008006" key="4">
    <source>
        <dbReference type="Google" id="ProtNLM"/>
    </source>
</evidence>
<sequence length="362" mass="37637">MVLRPGHILSAAVATLAAATAVSAAACCSGAKLPLPVKTVYQFDTETWIENLAVRPNGNLLLVVDENVTSPEHPVSLYQLANPASTQPELSLVYAFPLGTVLGITELQPEVYAVLAENFTGSFEAVPGTSKMFTFNFNDMDGGQPAMKEVATLPNTISGPDGIAALPGHPDTVLVADMYASLVWAVDITMGTTTVFAQTPEMAEVHNATKMGINGLRVSDSYLYFTNSDLKSVFRLPLDACGSGVGPAAEMVANLTAVSPVFIDDFTIGRDGTLWVTSSGPQNVVVAVRPDGKGGFLEPVVAAGAIDSTAVQGDVGAAFGRGPLDRDVLYVVTNGGLWGAGLGLNQTATEPGKVAAVDTRCF</sequence>
<feature type="chain" id="PRO_5042830177" description="SMP-30/Gluconolactonase/LRE-like region domain-containing protein" evidence="1">
    <location>
        <begin position="25"/>
        <end position="362"/>
    </location>
</feature>
<dbReference type="PROSITE" id="PS51257">
    <property type="entry name" value="PROKAR_LIPOPROTEIN"/>
    <property type="match status" value="1"/>
</dbReference>
<name>A0AAN6PST2_9PEZI</name>
<evidence type="ECO:0000313" key="3">
    <source>
        <dbReference type="Proteomes" id="UP001303115"/>
    </source>
</evidence>
<keyword evidence="3" id="KW-1185">Reference proteome</keyword>
<organism evidence="2 3">
    <name type="scientific">Parachaetomium inaequale</name>
    <dbReference type="NCBI Taxonomy" id="2588326"/>
    <lineage>
        <taxon>Eukaryota</taxon>
        <taxon>Fungi</taxon>
        <taxon>Dikarya</taxon>
        <taxon>Ascomycota</taxon>
        <taxon>Pezizomycotina</taxon>
        <taxon>Sordariomycetes</taxon>
        <taxon>Sordariomycetidae</taxon>
        <taxon>Sordariales</taxon>
        <taxon>Chaetomiaceae</taxon>
        <taxon>Parachaetomium</taxon>
    </lineage>
</organism>